<dbReference type="GO" id="GO:0032259">
    <property type="term" value="P:methylation"/>
    <property type="evidence" value="ECO:0007669"/>
    <property type="project" value="UniProtKB-KW"/>
</dbReference>
<gene>
    <name evidence="6" type="primary">yhdJ_1</name>
    <name evidence="6" type="ORF">HOV93_39210</name>
</gene>
<comment type="similarity">
    <text evidence="3">Belongs to the N(4)/N(6)-methyltransferase family.</text>
</comment>
<dbReference type="Proteomes" id="UP000551616">
    <property type="component" value="Unassembled WGS sequence"/>
</dbReference>
<feature type="region of interest" description="Disordered" evidence="4">
    <location>
        <begin position="1"/>
        <end position="26"/>
    </location>
</feature>
<dbReference type="EC" id="2.1.1.-" evidence="3"/>
<evidence type="ECO:0000259" key="5">
    <source>
        <dbReference type="Pfam" id="PF01555"/>
    </source>
</evidence>
<evidence type="ECO:0000256" key="1">
    <source>
        <dbReference type="ARBA" id="ARBA00022603"/>
    </source>
</evidence>
<dbReference type="InterPro" id="IPR002941">
    <property type="entry name" value="DNA_methylase_N4/N6"/>
</dbReference>
<dbReference type="InterPro" id="IPR029063">
    <property type="entry name" value="SAM-dependent_MTases_sf"/>
</dbReference>
<dbReference type="GO" id="GO:0003677">
    <property type="term" value="F:DNA binding"/>
    <property type="evidence" value="ECO:0007669"/>
    <property type="project" value="InterPro"/>
</dbReference>
<comment type="caution">
    <text evidence="6">The sequence shown here is derived from an EMBL/GenBank/DDBJ whole genome shotgun (WGS) entry which is preliminary data.</text>
</comment>
<keyword evidence="1 6" id="KW-0489">Methyltransferase</keyword>
<protein>
    <recommendedName>
        <fullName evidence="3">Methyltransferase</fullName>
        <ecNumber evidence="3">2.1.1.-</ecNumber>
    </recommendedName>
</protein>
<dbReference type="AlphaFoldDB" id="A0A7V8V851"/>
<dbReference type="EMBL" id="JABRWO010000011">
    <property type="protein sequence ID" value="MBA2116729.1"/>
    <property type="molecule type" value="Genomic_DNA"/>
</dbReference>
<name>A0A7V8V851_9BACT</name>
<proteinExistence type="inferred from homology"/>
<accession>A0A7V8V851</accession>
<feature type="domain" description="DNA methylase N-4/N-6" evidence="5">
    <location>
        <begin position="31"/>
        <end position="258"/>
    </location>
</feature>
<evidence type="ECO:0000256" key="4">
    <source>
        <dbReference type="SAM" id="MobiDB-lite"/>
    </source>
</evidence>
<evidence type="ECO:0000256" key="2">
    <source>
        <dbReference type="ARBA" id="ARBA00022679"/>
    </source>
</evidence>
<dbReference type="SUPFAM" id="SSF53335">
    <property type="entry name" value="S-adenosyl-L-methionine-dependent methyltransferases"/>
    <property type="match status" value="1"/>
</dbReference>
<reference evidence="6 7" key="1">
    <citation type="submission" date="2020-05" db="EMBL/GenBank/DDBJ databases">
        <title>Bremerella alba sp. nov., a novel planctomycete isolated from the surface of the macroalga Fucus spiralis.</title>
        <authorList>
            <person name="Godinho O."/>
            <person name="Botelho R."/>
            <person name="Albuquerque L."/>
            <person name="Wiegand S."/>
            <person name="Da Costa M.S."/>
            <person name="Lobo-Da-Cunha A."/>
            <person name="Jogler C."/>
            <person name="Lage O.M."/>
        </authorList>
    </citation>
    <scope>NUCLEOTIDE SEQUENCE [LARGE SCALE GENOMIC DNA]</scope>
    <source>
        <strain evidence="6 7">FF15</strain>
    </source>
</reference>
<organism evidence="6 7">
    <name type="scientific">Bremerella alba</name>
    <dbReference type="NCBI Taxonomy" id="980252"/>
    <lineage>
        <taxon>Bacteria</taxon>
        <taxon>Pseudomonadati</taxon>
        <taxon>Planctomycetota</taxon>
        <taxon>Planctomycetia</taxon>
        <taxon>Pirellulales</taxon>
        <taxon>Pirellulaceae</taxon>
        <taxon>Bremerella</taxon>
    </lineage>
</organism>
<evidence type="ECO:0000313" key="7">
    <source>
        <dbReference type="Proteomes" id="UP000551616"/>
    </source>
</evidence>
<dbReference type="InterPro" id="IPR001091">
    <property type="entry name" value="RM_Methyltransferase"/>
</dbReference>
<dbReference type="GO" id="GO:0008170">
    <property type="term" value="F:N-methyltransferase activity"/>
    <property type="evidence" value="ECO:0007669"/>
    <property type="project" value="InterPro"/>
</dbReference>
<evidence type="ECO:0000313" key="6">
    <source>
        <dbReference type="EMBL" id="MBA2116729.1"/>
    </source>
</evidence>
<dbReference type="Pfam" id="PF01555">
    <property type="entry name" value="N6_N4_Mtase"/>
    <property type="match status" value="1"/>
</dbReference>
<dbReference type="RefSeq" id="WP_207398130.1">
    <property type="nucleotide sequence ID" value="NZ_JABRWO010000011.1"/>
</dbReference>
<keyword evidence="7" id="KW-1185">Reference proteome</keyword>
<sequence length="271" mass="31131">MNIHEKLPRNQVINTDNRKGLKSLPDDSIPLTVTSPPWDDVRIYGDGTLTPWNANVFREVADQLWRVTAQGGVVCWHVGEQIQNGSESGTSSEQRLYFRDLGFRLWQTLIVETMAGHTHGNRYGSMIQYIFVLAKGPPKTVHLLRDRPNKHAGEVKGFNKRRRDGSFFTTTQTVIAEYGIRGSVWKYHPRKQEDDEARRHPAPMDETISRDLIRSFSNPGDLVLDPFAGSGTTLKWVMTMGRYYLGFEAVEQYFQLAKRRLERYRVGMELS</sequence>
<evidence type="ECO:0000256" key="3">
    <source>
        <dbReference type="RuleBase" id="RU362026"/>
    </source>
</evidence>
<keyword evidence="2 6" id="KW-0808">Transferase</keyword>
<dbReference type="Gene3D" id="3.40.50.150">
    <property type="entry name" value="Vaccinia Virus protein VP39"/>
    <property type="match status" value="1"/>
</dbReference>
<dbReference type="PRINTS" id="PR00508">
    <property type="entry name" value="S21N4MTFRASE"/>
</dbReference>